<name>A0ABR3DDZ7_NEUIN</name>
<feature type="region of interest" description="Disordered" evidence="1">
    <location>
        <begin position="47"/>
        <end position="71"/>
    </location>
</feature>
<evidence type="ECO:0000313" key="2">
    <source>
        <dbReference type="EMBL" id="KAL0470920.1"/>
    </source>
</evidence>
<sequence>MFWLTFQATARSFHACGSTTWLLNGTYWSSAETTLTKMGTRSVAAAQPENVAFQDRETEKRKYEEVGHTRS</sequence>
<keyword evidence="3" id="KW-1185">Reference proteome</keyword>
<feature type="compositionally biased region" description="Basic and acidic residues" evidence="1">
    <location>
        <begin position="54"/>
        <end position="71"/>
    </location>
</feature>
<evidence type="ECO:0000313" key="3">
    <source>
        <dbReference type="Proteomes" id="UP001451303"/>
    </source>
</evidence>
<accession>A0ABR3DDZ7</accession>
<dbReference type="EMBL" id="JAVLET010000004">
    <property type="protein sequence ID" value="KAL0470920.1"/>
    <property type="molecule type" value="Genomic_DNA"/>
</dbReference>
<evidence type="ECO:0008006" key="4">
    <source>
        <dbReference type="Google" id="ProtNLM"/>
    </source>
</evidence>
<gene>
    <name evidence="2" type="ORF">QR685DRAFT_571956</name>
</gene>
<comment type="caution">
    <text evidence="2">The sequence shown here is derived from an EMBL/GenBank/DDBJ whole genome shotgun (WGS) entry which is preliminary data.</text>
</comment>
<proteinExistence type="predicted"/>
<evidence type="ECO:0000256" key="1">
    <source>
        <dbReference type="SAM" id="MobiDB-lite"/>
    </source>
</evidence>
<protein>
    <recommendedName>
        <fullName evidence="4">Secreted protein</fullName>
    </recommendedName>
</protein>
<reference evidence="2 3" key="1">
    <citation type="submission" date="2023-09" db="EMBL/GenBank/DDBJ databases">
        <title>Multi-omics analysis of a traditional fermented food reveals byproduct-associated fungal strains for waste-to-food upcycling.</title>
        <authorList>
            <consortium name="Lawrence Berkeley National Laboratory"/>
            <person name="Rekdal V.M."/>
            <person name="Villalobos-Escobedo J.M."/>
            <person name="Rodriguez-Valeron N."/>
            <person name="Garcia M.O."/>
            <person name="Vasquez D.P."/>
            <person name="Damayanti I."/>
            <person name="Sorensen P.M."/>
            <person name="Baidoo E.E."/>
            <person name="De Carvalho A.C."/>
            <person name="Riley R."/>
            <person name="Lipzen A."/>
            <person name="He G."/>
            <person name="Yan M."/>
            <person name="Haridas S."/>
            <person name="Daum C."/>
            <person name="Yoshinaga Y."/>
            <person name="Ng V."/>
            <person name="Grigoriev I.V."/>
            <person name="Munk R."/>
            <person name="Nuraida L."/>
            <person name="Wijaya C.H."/>
            <person name="Morales P.-C."/>
            <person name="Keasling J.D."/>
        </authorList>
    </citation>
    <scope>NUCLEOTIDE SEQUENCE [LARGE SCALE GENOMIC DNA]</scope>
    <source>
        <strain evidence="2 3">FGSC 2613</strain>
    </source>
</reference>
<organism evidence="2 3">
    <name type="scientific">Neurospora intermedia</name>
    <dbReference type="NCBI Taxonomy" id="5142"/>
    <lineage>
        <taxon>Eukaryota</taxon>
        <taxon>Fungi</taxon>
        <taxon>Dikarya</taxon>
        <taxon>Ascomycota</taxon>
        <taxon>Pezizomycotina</taxon>
        <taxon>Sordariomycetes</taxon>
        <taxon>Sordariomycetidae</taxon>
        <taxon>Sordariales</taxon>
        <taxon>Sordariaceae</taxon>
        <taxon>Neurospora</taxon>
    </lineage>
</organism>
<dbReference type="Proteomes" id="UP001451303">
    <property type="component" value="Unassembled WGS sequence"/>
</dbReference>